<dbReference type="InterPro" id="IPR050570">
    <property type="entry name" value="Cell_wall_metabolism_enzyme"/>
</dbReference>
<keyword evidence="3" id="KW-0645">Protease</keyword>
<gene>
    <name evidence="11" type="ORF">EV692_0717</name>
</gene>
<keyword evidence="6" id="KW-0862">Zinc</keyword>
<feature type="transmembrane region" description="Helical" evidence="8">
    <location>
        <begin position="20"/>
        <end position="38"/>
    </location>
</feature>
<accession>A0A4R1KYE1</accession>
<evidence type="ECO:0000259" key="9">
    <source>
        <dbReference type="Pfam" id="PF01551"/>
    </source>
</evidence>
<feature type="domain" description="Csd3-like second N-terminal" evidence="10">
    <location>
        <begin position="209"/>
        <end position="330"/>
    </location>
</feature>
<dbReference type="Proteomes" id="UP000295496">
    <property type="component" value="Unassembled WGS sequence"/>
</dbReference>
<comment type="subcellular location">
    <subcellularLocation>
        <location evidence="2">Cell envelope</location>
    </subcellularLocation>
</comment>
<evidence type="ECO:0000256" key="3">
    <source>
        <dbReference type="ARBA" id="ARBA00022670"/>
    </source>
</evidence>
<dbReference type="InterPro" id="IPR045834">
    <property type="entry name" value="Csd3_N2"/>
</dbReference>
<dbReference type="AlphaFoldDB" id="A0A4R1KYE1"/>
<evidence type="ECO:0000256" key="6">
    <source>
        <dbReference type="ARBA" id="ARBA00022833"/>
    </source>
</evidence>
<keyword evidence="5" id="KW-0378">Hydrolase</keyword>
<keyword evidence="4" id="KW-0479">Metal-binding</keyword>
<dbReference type="GO" id="GO:0004222">
    <property type="term" value="F:metalloendopeptidase activity"/>
    <property type="evidence" value="ECO:0007669"/>
    <property type="project" value="TreeGrafter"/>
</dbReference>
<evidence type="ECO:0000259" key="10">
    <source>
        <dbReference type="Pfam" id="PF19425"/>
    </source>
</evidence>
<keyword evidence="8" id="KW-0472">Membrane</keyword>
<evidence type="ECO:0000256" key="8">
    <source>
        <dbReference type="SAM" id="Phobius"/>
    </source>
</evidence>
<evidence type="ECO:0000256" key="7">
    <source>
        <dbReference type="ARBA" id="ARBA00023049"/>
    </source>
</evidence>
<keyword evidence="8" id="KW-1133">Transmembrane helix</keyword>
<reference evidence="11 12" key="1">
    <citation type="submission" date="2019-03" db="EMBL/GenBank/DDBJ databases">
        <title>Genomic Encyclopedia of Type Strains, Phase IV (KMG-IV): sequencing the most valuable type-strain genomes for metagenomic binning, comparative biology and taxonomic classification.</title>
        <authorList>
            <person name="Goeker M."/>
        </authorList>
    </citation>
    <scope>NUCLEOTIDE SEQUENCE [LARGE SCALE GENOMIC DNA]</scope>
    <source>
        <strain evidence="11 12">DSM 10053</strain>
    </source>
</reference>
<dbReference type="GO" id="GO:0006508">
    <property type="term" value="P:proteolysis"/>
    <property type="evidence" value="ECO:0007669"/>
    <property type="project" value="UniProtKB-KW"/>
</dbReference>
<sequence>MVQHVKLARERRRRKSRIKAVIFFFGLLCIITGGILTLKNTAENESLATVDPSIENQYQALTLTEKNNDPNSHLDATSYDDELLPEDDEVDQVDLSDKLPEEAQSIIDELLDAIGQAKRITDQFSYTVVRGDKLSDVLEMSGLEDETSKKLIASYPELKNLKAGQQFYWILNNENELEYLNWLVSEKEERIYELNDTGKFARQILEKKSIWQRDVLKGKIEGSLYTSLRNLGLNNRQINQLSTALQWQVNVARLSKGDNFAVLVTREYLDNKLTGQGNVDAIHIMTGGKSYYAIQADNGRYYNRQGETIGKGFARIPLQRQARISSPFNPSRRHPVTGRVRPHKGVDFAVPVGTPVILPADGIIEKVAYQAGGAGRYIVVRHSREYQTIYMHLSKSLVKAGQSVKRGERIALTGNTGISTGAHLHYEFHINGRAVNPMTVKLPGTNSGMADKERKNFLVKAKSAERLLKF</sequence>
<name>A0A4R1KYE1_9PAST</name>
<evidence type="ECO:0000256" key="1">
    <source>
        <dbReference type="ARBA" id="ARBA00001947"/>
    </source>
</evidence>
<dbReference type="Gene3D" id="3.10.450.350">
    <property type="match status" value="2"/>
</dbReference>
<dbReference type="EMBL" id="SMGJ01000002">
    <property type="protein sequence ID" value="TCK70444.1"/>
    <property type="molecule type" value="Genomic_DNA"/>
</dbReference>
<dbReference type="InterPro" id="IPR016047">
    <property type="entry name" value="M23ase_b-sheet_dom"/>
</dbReference>
<dbReference type="Gene3D" id="2.70.70.10">
    <property type="entry name" value="Glucose Permease (Domain IIA)"/>
    <property type="match status" value="1"/>
</dbReference>
<dbReference type="OrthoDB" id="9805070at2"/>
<dbReference type="PANTHER" id="PTHR21666:SF292">
    <property type="entry name" value="MUREIN DD-ENDOPEPTIDASE MEPM"/>
    <property type="match status" value="1"/>
</dbReference>
<dbReference type="NCBIfam" id="NF008652">
    <property type="entry name" value="PRK11649.1"/>
    <property type="match status" value="1"/>
</dbReference>
<keyword evidence="7" id="KW-0482">Metalloprotease</keyword>
<dbReference type="FunFam" id="2.70.70.10:FF:000002">
    <property type="entry name" value="Murein DD-endopeptidase MepM"/>
    <property type="match status" value="1"/>
</dbReference>
<dbReference type="CDD" id="cd12797">
    <property type="entry name" value="M23_peptidase"/>
    <property type="match status" value="1"/>
</dbReference>
<dbReference type="Pfam" id="PF19425">
    <property type="entry name" value="Csd3_N2"/>
    <property type="match status" value="1"/>
</dbReference>
<evidence type="ECO:0000313" key="12">
    <source>
        <dbReference type="Proteomes" id="UP000295496"/>
    </source>
</evidence>
<keyword evidence="12" id="KW-1185">Reference proteome</keyword>
<dbReference type="InterPro" id="IPR011055">
    <property type="entry name" value="Dup_hybrid_motif"/>
</dbReference>
<keyword evidence="8" id="KW-0812">Transmembrane</keyword>
<feature type="domain" description="M23ase beta-sheet core" evidence="9">
    <location>
        <begin position="342"/>
        <end position="437"/>
    </location>
</feature>
<dbReference type="Pfam" id="PF01551">
    <property type="entry name" value="Peptidase_M23"/>
    <property type="match status" value="1"/>
</dbReference>
<organism evidence="11 12">
    <name type="scientific">Lonepinella koalarum</name>
    <dbReference type="NCBI Taxonomy" id="53417"/>
    <lineage>
        <taxon>Bacteria</taxon>
        <taxon>Pseudomonadati</taxon>
        <taxon>Pseudomonadota</taxon>
        <taxon>Gammaproteobacteria</taxon>
        <taxon>Pasteurellales</taxon>
        <taxon>Pasteurellaceae</taxon>
        <taxon>Lonepinella</taxon>
    </lineage>
</organism>
<evidence type="ECO:0000256" key="5">
    <source>
        <dbReference type="ARBA" id="ARBA00022801"/>
    </source>
</evidence>
<evidence type="ECO:0000313" key="11">
    <source>
        <dbReference type="EMBL" id="TCK70444.1"/>
    </source>
</evidence>
<protein>
    <submittedName>
        <fullName evidence="11">Peptidase M23-like protein</fullName>
    </submittedName>
</protein>
<evidence type="ECO:0000256" key="2">
    <source>
        <dbReference type="ARBA" id="ARBA00004196"/>
    </source>
</evidence>
<dbReference type="SUPFAM" id="SSF51261">
    <property type="entry name" value="Duplicated hybrid motif"/>
    <property type="match status" value="1"/>
</dbReference>
<dbReference type="GO" id="GO:0046872">
    <property type="term" value="F:metal ion binding"/>
    <property type="evidence" value="ECO:0007669"/>
    <property type="project" value="UniProtKB-KW"/>
</dbReference>
<proteinExistence type="predicted"/>
<dbReference type="RefSeq" id="WP_132300622.1">
    <property type="nucleotide sequence ID" value="NZ_CP170642.1"/>
</dbReference>
<comment type="caution">
    <text evidence="11">The sequence shown here is derived from an EMBL/GenBank/DDBJ whole genome shotgun (WGS) entry which is preliminary data.</text>
</comment>
<evidence type="ECO:0000256" key="4">
    <source>
        <dbReference type="ARBA" id="ARBA00022723"/>
    </source>
</evidence>
<comment type="cofactor">
    <cofactor evidence="1">
        <name>Zn(2+)</name>
        <dbReference type="ChEBI" id="CHEBI:29105"/>
    </cofactor>
</comment>
<dbReference type="PANTHER" id="PTHR21666">
    <property type="entry name" value="PEPTIDASE-RELATED"/>
    <property type="match status" value="1"/>
</dbReference>
<dbReference type="GO" id="GO:0030313">
    <property type="term" value="C:cell envelope"/>
    <property type="evidence" value="ECO:0007669"/>
    <property type="project" value="UniProtKB-SubCell"/>
</dbReference>